<dbReference type="PANTHER" id="PTHR46333:SF2">
    <property type="entry name" value="CYTOKINESIS PROTEIN 3"/>
    <property type="match status" value="1"/>
</dbReference>
<protein>
    <recommendedName>
        <fullName evidence="1">Transglutaminase-like domain-containing protein</fullName>
    </recommendedName>
</protein>
<reference evidence="2 3" key="1">
    <citation type="journal article" date="2015" name="Genome Announc.">
        <title>Expanding the biotechnology potential of lactobacilli through comparative genomics of 213 strains and associated genera.</title>
        <authorList>
            <person name="Sun Z."/>
            <person name="Harris H.M."/>
            <person name="McCann A."/>
            <person name="Guo C."/>
            <person name="Argimon S."/>
            <person name="Zhang W."/>
            <person name="Yang X."/>
            <person name="Jeffery I.B."/>
            <person name="Cooney J.C."/>
            <person name="Kagawa T.F."/>
            <person name="Liu W."/>
            <person name="Song Y."/>
            <person name="Salvetti E."/>
            <person name="Wrobel A."/>
            <person name="Rasinkangas P."/>
            <person name="Parkhill J."/>
            <person name="Rea M.C."/>
            <person name="O'Sullivan O."/>
            <person name="Ritari J."/>
            <person name="Douillard F.P."/>
            <person name="Paul Ross R."/>
            <person name="Yang R."/>
            <person name="Briner A.E."/>
            <person name="Felis G.E."/>
            <person name="de Vos W.M."/>
            <person name="Barrangou R."/>
            <person name="Klaenhammer T.R."/>
            <person name="Caufield P.W."/>
            <person name="Cui Y."/>
            <person name="Zhang H."/>
            <person name="O'Toole P.W."/>
        </authorList>
    </citation>
    <scope>NUCLEOTIDE SEQUENCE [LARGE SCALE GENOMIC DNA]</scope>
    <source>
        <strain evidence="2 3">DSM 20405</strain>
    </source>
</reference>
<feature type="domain" description="Transglutaminase-like" evidence="1">
    <location>
        <begin position="142"/>
        <end position="232"/>
    </location>
</feature>
<sequence>MIGGKSMKIFKRLIILVVVAIVVNVVTNKFLDYSSSSNDNQRQISLLRKAMVNRDSDATIHYVTKGDESKTLGKTLFEKAVAYTGVADEGDYIKYNLSSYRTRVSYVKKVGEYQYDIDYHFEFYTNLKQEQAVATRVKAVAKTLEGKSDYQKIKYINDYITSHVSYRNIGTLAHTAYGALHYGKAVCQGYTLLMYRMLLACGIDNRMIVGTGFNGERSASHSWNIIKLKGAYYNNDVTWNDTVPANQYFLRGNNYFIATHQSDKEYQSTSFRTSYPLSNTDYV</sequence>
<dbReference type="AlphaFoldDB" id="A0A0R2HBD6"/>
<accession>A0A0R2HBD6</accession>
<organism evidence="2 3">
    <name type="scientific">Kandleria vitulina DSM 20405</name>
    <dbReference type="NCBI Taxonomy" id="1410657"/>
    <lineage>
        <taxon>Bacteria</taxon>
        <taxon>Bacillati</taxon>
        <taxon>Bacillota</taxon>
        <taxon>Erysipelotrichia</taxon>
        <taxon>Erysipelotrichales</taxon>
        <taxon>Coprobacillaceae</taxon>
        <taxon>Kandleria</taxon>
    </lineage>
</organism>
<dbReference type="PATRIC" id="fig|1410657.5.peg.191"/>
<dbReference type="EMBL" id="JQBL01000010">
    <property type="protein sequence ID" value="KRN50320.1"/>
    <property type="molecule type" value="Genomic_DNA"/>
</dbReference>
<dbReference type="InterPro" id="IPR038765">
    <property type="entry name" value="Papain-like_cys_pep_sf"/>
</dbReference>
<dbReference type="InterPro" id="IPR052557">
    <property type="entry name" value="CAP/Cytokinesis_protein"/>
</dbReference>
<proteinExistence type="predicted"/>
<gene>
    <name evidence="2" type="ORF">IV49_GL000188</name>
</gene>
<dbReference type="Proteomes" id="UP000051841">
    <property type="component" value="Unassembled WGS sequence"/>
</dbReference>
<keyword evidence="3" id="KW-1185">Reference proteome</keyword>
<dbReference type="PANTHER" id="PTHR46333">
    <property type="entry name" value="CYTOKINESIS PROTEIN 3"/>
    <property type="match status" value="1"/>
</dbReference>
<name>A0A0R2HBD6_9FIRM</name>
<comment type="caution">
    <text evidence="2">The sequence shown here is derived from an EMBL/GenBank/DDBJ whole genome shotgun (WGS) entry which is preliminary data.</text>
</comment>
<dbReference type="GO" id="GO:0005737">
    <property type="term" value="C:cytoplasm"/>
    <property type="evidence" value="ECO:0007669"/>
    <property type="project" value="TreeGrafter"/>
</dbReference>
<dbReference type="Gene3D" id="3.10.620.30">
    <property type="match status" value="1"/>
</dbReference>
<evidence type="ECO:0000313" key="2">
    <source>
        <dbReference type="EMBL" id="KRN50320.1"/>
    </source>
</evidence>
<evidence type="ECO:0000313" key="3">
    <source>
        <dbReference type="Proteomes" id="UP000051841"/>
    </source>
</evidence>
<evidence type="ECO:0000259" key="1">
    <source>
        <dbReference type="Pfam" id="PF01841"/>
    </source>
</evidence>
<dbReference type="SUPFAM" id="SSF54001">
    <property type="entry name" value="Cysteine proteinases"/>
    <property type="match status" value="1"/>
</dbReference>
<dbReference type="Pfam" id="PF01841">
    <property type="entry name" value="Transglut_core"/>
    <property type="match status" value="1"/>
</dbReference>
<dbReference type="InterPro" id="IPR002931">
    <property type="entry name" value="Transglutaminase-like"/>
</dbReference>